<feature type="transmembrane region" description="Helical" evidence="1">
    <location>
        <begin position="240"/>
        <end position="263"/>
    </location>
</feature>
<keyword evidence="1" id="KW-0812">Transmembrane</keyword>
<dbReference type="AlphaFoldDB" id="A0A2U0HYI6"/>
<evidence type="ECO:0000256" key="1">
    <source>
        <dbReference type="SAM" id="Phobius"/>
    </source>
</evidence>
<evidence type="ECO:0000313" key="2">
    <source>
        <dbReference type="EMBL" id="PVW13898.1"/>
    </source>
</evidence>
<evidence type="ECO:0000313" key="3">
    <source>
        <dbReference type="Proteomes" id="UP000245962"/>
    </source>
</evidence>
<sequence>MQLLIAEIVRHNMKNSQFTKETFNLHKDLFNDSYGDGDYGILSTIAEKIRNCEEVIKLFKSLENKYFPEYEDVIDTAIKIKTIEELINTKNPNYFDLKKRNDYLVATCMRILEEWAYNYLPIQEQNPNYKNSDLNNEELGWYIARKEFEKVLFFSVQLEKNNINLFIDNPLRKLEEEKNYGNSTSRGIEYLTKLSITKREHLLSLLRKINEIQKMELGTKEKAERIKIILWTNQNTKSKLLIGGFIGTMAGLFIFGTGGIGIAGLGGAVGIWGFLAGTSGGVFIASLIENFEKKNE</sequence>
<proteinExistence type="predicted"/>
<keyword evidence="1" id="KW-1133">Transmembrane helix</keyword>
<feature type="transmembrane region" description="Helical" evidence="1">
    <location>
        <begin position="269"/>
        <end position="288"/>
    </location>
</feature>
<accession>A0A2U0HYI6</accession>
<dbReference type="Proteomes" id="UP000245962">
    <property type="component" value="Unassembled WGS sequence"/>
</dbReference>
<keyword evidence="1" id="KW-0472">Membrane</keyword>
<protein>
    <submittedName>
        <fullName evidence="2">Uncharacterized protein</fullName>
    </submittedName>
</protein>
<dbReference type="EMBL" id="QEHR01000007">
    <property type="protein sequence ID" value="PVW13898.1"/>
    <property type="molecule type" value="Genomic_DNA"/>
</dbReference>
<comment type="caution">
    <text evidence="2">The sequence shown here is derived from an EMBL/GenBank/DDBJ whole genome shotgun (WGS) entry which is preliminary data.</text>
</comment>
<organism evidence="2 3">
    <name type="scientific">Marixanthomonas spongiae</name>
    <dbReference type="NCBI Taxonomy" id="2174845"/>
    <lineage>
        <taxon>Bacteria</taxon>
        <taxon>Pseudomonadati</taxon>
        <taxon>Bacteroidota</taxon>
        <taxon>Flavobacteriia</taxon>
        <taxon>Flavobacteriales</taxon>
        <taxon>Flavobacteriaceae</taxon>
        <taxon>Marixanthomonas</taxon>
    </lineage>
</organism>
<reference evidence="2 3" key="1">
    <citation type="submission" date="2018-04" db="EMBL/GenBank/DDBJ databases">
        <title>Marixanthomonas spongiae HN-E44 sp. nov., isolated from a marine sponge.</title>
        <authorList>
            <person name="Luo L."/>
            <person name="Zhuang L."/>
        </authorList>
    </citation>
    <scope>NUCLEOTIDE SEQUENCE [LARGE SCALE GENOMIC DNA]</scope>
    <source>
        <strain evidence="2 3">HN-E44</strain>
    </source>
</reference>
<name>A0A2U0HYI6_9FLAO</name>
<keyword evidence="3" id="KW-1185">Reference proteome</keyword>
<gene>
    <name evidence="2" type="ORF">DDV96_12155</name>
</gene>